<dbReference type="PROSITE" id="PS51318">
    <property type="entry name" value="TAT"/>
    <property type="match status" value="1"/>
</dbReference>
<protein>
    <submittedName>
        <fullName evidence="2">DUF1501 domain-containing protein</fullName>
    </submittedName>
</protein>
<feature type="region of interest" description="Disordered" evidence="1">
    <location>
        <begin position="233"/>
        <end position="257"/>
    </location>
</feature>
<proteinExistence type="predicted"/>
<dbReference type="PANTHER" id="PTHR43737:SF1">
    <property type="entry name" value="DUF1501 DOMAIN-CONTAINING PROTEIN"/>
    <property type="match status" value="1"/>
</dbReference>
<keyword evidence="3" id="KW-1185">Reference proteome</keyword>
<dbReference type="RefSeq" id="WP_377260554.1">
    <property type="nucleotide sequence ID" value="NZ_JBHLUH010000079.1"/>
</dbReference>
<dbReference type="Proteomes" id="UP001589867">
    <property type="component" value="Unassembled WGS sequence"/>
</dbReference>
<evidence type="ECO:0000256" key="1">
    <source>
        <dbReference type="SAM" id="MobiDB-lite"/>
    </source>
</evidence>
<dbReference type="InterPro" id="IPR006311">
    <property type="entry name" value="TAT_signal"/>
</dbReference>
<accession>A0ABV6MES5</accession>
<comment type="caution">
    <text evidence="2">The sequence shown here is derived from an EMBL/GenBank/DDBJ whole genome shotgun (WGS) entry which is preliminary data.</text>
</comment>
<dbReference type="PANTHER" id="PTHR43737">
    <property type="entry name" value="BLL7424 PROTEIN"/>
    <property type="match status" value="1"/>
</dbReference>
<reference evidence="2 3" key="1">
    <citation type="submission" date="2024-09" db="EMBL/GenBank/DDBJ databases">
        <authorList>
            <person name="Sun Q."/>
            <person name="Mori K."/>
        </authorList>
    </citation>
    <scope>NUCLEOTIDE SEQUENCE [LARGE SCALE GENOMIC DNA]</scope>
    <source>
        <strain evidence="2 3">TBRC 3947</strain>
    </source>
</reference>
<sequence length="419" mass="44317">MDALTRRRFLIASGVAGGGALAAGVGTIGLAQLLRSAGSEQAAALRNTGKLVLVTLYGGNDGLNTVIPYADRDYYTARPELAYPAEKVLHLDEALGLNPMMGGLKRLWAQKRLAIVLGVGYPKPDRSHFRSMDIWQTASPDNPATTGWVGRWLDDTNAGVESAVSFEPVLPPLLVGRTRVGACVSYRGLSVPSWVESSVVAAIGKSEPNEPPMQARAAAAYADLINMEQVVREAEQAAQSPDPSHAPSDTVPATGTGGDNALATQLALVARCIEAGVPTRVYSVSLGGFDTHAQEIAGHEILLKQLDQALTAFVDRMAGTDVGQQVTVVVYSEFGRRVRANASDGTDHGTAGPVFILGAKVAGGFYGEQPNLRDLDEGDLKATVDFRQVFGTVIDSVLAADPSRYIDGFQTDSMPFLLP</sequence>
<evidence type="ECO:0000313" key="2">
    <source>
        <dbReference type="EMBL" id="MFC0533240.1"/>
    </source>
</evidence>
<dbReference type="Pfam" id="PF07394">
    <property type="entry name" value="DUF1501"/>
    <property type="match status" value="1"/>
</dbReference>
<organism evidence="2 3">
    <name type="scientific">Phytohabitans kaempferiae</name>
    <dbReference type="NCBI Taxonomy" id="1620943"/>
    <lineage>
        <taxon>Bacteria</taxon>
        <taxon>Bacillati</taxon>
        <taxon>Actinomycetota</taxon>
        <taxon>Actinomycetes</taxon>
        <taxon>Micromonosporales</taxon>
        <taxon>Micromonosporaceae</taxon>
    </lineage>
</organism>
<evidence type="ECO:0000313" key="3">
    <source>
        <dbReference type="Proteomes" id="UP001589867"/>
    </source>
</evidence>
<name>A0ABV6MES5_9ACTN</name>
<dbReference type="InterPro" id="IPR010869">
    <property type="entry name" value="DUF1501"/>
</dbReference>
<gene>
    <name evidence="2" type="ORF">ACFFIA_37100</name>
</gene>
<dbReference type="EMBL" id="JBHLUH010000079">
    <property type="protein sequence ID" value="MFC0533240.1"/>
    <property type="molecule type" value="Genomic_DNA"/>
</dbReference>